<dbReference type="Gene3D" id="3.40.50.880">
    <property type="match status" value="1"/>
</dbReference>
<evidence type="ECO:0000313" key="2">
    <source>
        <dbReference type="EMBL" id="TGN41167.1"/>
    </source>
</evidence>
<dbReference type="SUPFAM" id="SSF52317">
    <property type="entry name" value="Class I glutamine amidotransferase-like"/>
    <property type="match status" value="1"/>
</dbReference>
<dbReference type="RefSeq" id="WP_135801553.1">
    <property type="nucleotide sequence ID" value="NZ_SRPF01000001.1"/>
</dbReference>
<name>A0A4Z1BM72_9GAMM</name>
<dbReference type="EMBL" id="SRPF01000001">
    <property type="protein sequence ID" value="TGN41167.1"/>
    <property type="molecule type" value="Genomic_DNA"/>
</dbReference>
<dbReference type="InterPro" id="IPR029062">
    <property type="entry name" value="Class_I_gatase-like"/>
</dbReference>
<dbReference type="OrthoDB" id="9803764at2"/>
<dbReference type="CDD" id="cd03139">
    <property type="entry name" value="GATase1_PfpI_2"/>
    <property type="match status" value="1"/>
</dbReference>
<dbReference type="PANTHER" id="PTHR43130">
    <property type="entry name" value="ARAC-FAMILY TRANSCRIPTIONAL REGULATOR"/>
    <property type="match status" value="1"/>
</dbReference>
<proteinExistence type="predicted"/>
<evidence type="ECO:0000259" key="1">
    <source>
        <dbReference type="Pfam" id="PF01965"/>
    </source>
</evidence>
<organism evidence="2 3">
    <name type="scientific">Marinobacter confluentis</name>
    <dbReference type="NCBI Taxonomy" id="1697557"/>
    <lineage>
        <taxon>Bacteria</taxon>
        <taxon>Pseudomonadati</taxon>
        <taxon>Pseudomonadota</taxon>
        <taxon>Gammaproteobacteria</taxon>
        <taxon>Pseudomonadales</taxon>
        <taxon>Marinobacteraceae</taxon>
        <taxon>Marinobacter</taxon>
    </lineage>
</organism>
<evidence type="ECO:0000313" key="3">
    <source>
        <dbReference type="Proteomes" id="UP000298325"/>
    </source>
</evidence>
<dbReference type="InterPro" id="IPR002818">
    <property type="entry name" value="DJ-1/PfpI"/>
</dbReference>
<dbReference type="GO" id="GO:0006355">
    <property type="term" value="P:regulation of DNA-templated transcription"/>
    <property type="evidence" value="ECO:0007669"/>
    <property type="project" value="TreeGrafter"/>
</dbReference>
<dbReference type="InterPro" id="IPR052158">
    <property type="entry name" value="INH-QAR"/>
</dbReference>
<dbReference type="AlphaFoldDB" id="A0A4Z1BM72"/>
<sequence>MAFNIVIPVFPGVTQLDFTGPAQMFAYVPDAKTCVVAESSDTIQTDSGFGVVPGYDFENCPQADLICIPGGPGVFEAINNQALIAFVSHQCDSAQYLTSVCTGAFILGAAGRLKGKKATTHWGYTGALAACGATFTPGRIVTDGNLITAGGVTSGIDFSLAVIAQIWGEKLAKSIQLRMEYNPGPPFAGGHPSRSEPAVLEEVQPFYDKALARVLAALSERKEKS</sequence>
<accession>A0A4Z1BM72</accession>
<reference evidence="2 3" key="1">
    <citation type="submission" date="2019-04" db="EMBL/GenBank/DDBJ databases">
        <authorList>
            <person name="Park S."/>
            <person name="Yoon J.-H."/>
        </authorList>
    </citation>
    <scope>NUCLEOTIDE SEQUENCE [LARGE SCALE GENOMIC DNA]</scope>
    <source>
        <strain evidence="2 3">HJM-18</strain>
    </source>
</reference>
<gene>
    <name evidence="2" type="ORF">E5Q11_01025</name>
</gene>
<comment type="caution">
    <text evidence="2">The sequence shown here is derived from an EMBL/GenBank/DDBJ whole genome shotgun (WGS) entry which is preliminary data.</text>
</comment>
<dbReference type="PANTHER" id="PTHR43130:SF2">
    <property type="entry name" value="DJ-1_PFPI DOMAIN-CONTAINING PROTEIN"/>
    <property type="match status" value="1"/>
</dbReference>
<dbReference type="Pfam" id="PF01965">
    <property type="entry name" value="DJ-1_PfpI"/>
    <property type="match status" value="1"/>
</dbReference>
<protein>
    <submittedName>
        <fullName evidence="2">DJ-1/PfpI family protein</fullName>
    </submittedName>
</protein>
<dbReference type="Proteomes" id="UP000298325">
    <property type="component" value="Unassembled WGS sequence"/>
</dbReference>
<feature type="domain" description="DJ-1/PfpI" evidence="1">
    <location>
        <begin position="5"/>
        <end position="164"/>
    </location>
</feature>
<keyword evidence="3" id="KW-1185">Reference proteome</keyword>